<dbReference type="Gene3D" id="1.10.510.10">
    <property type="entry name" value="Transferase(Phosphotransferase) domain 1"/>
    <property type="match status" value="1"/>
</dbReference>
<evidence type="ECO:0000256" key="4">
    <source>
        <dbReference type="ARBA" id="ARBA00022840"/>
    </source>
</evidence>
<gene>
    <name evidence="9" type="ORF">MOP44_17505</name>
</gene>
<sequence>MKSCPVCETAYPNDLAVCSKDGAVLVPNAEREPGAIIRGKYRIVRTLGHGGMGTVYLAEHMLLGRLRALKFILGNLAHDIRFVKRFRQEAQTAVELRHPNIVEVVDLDQAEDGTPYIAMEFVDGPDLRTVLQSGALPIDRAIAIARGVALGLGAAHARGIVHRDLKPENILLTAHRRDATHPKLADFGIAAINDAAGAISRTSLLLTPEYASPEQWRGTAVQQLDGRTDLYALGCVLYEMLTGRNPFQAEDPHGWMHQHLEVEPPRPSMVRPEVAEWAGLDEAVLRLLAKNRDRRTPSAIAAFDALQALRRLPHTDVDDVIVQRTMRFKHPERPARLERPPAKSAPSTAAADETEQTSWQRSRGIFIGVIAAAALLLGLAIAAASIPAATLNSYGRKLDSPSHPGLAMMLYHVACSRGSGQACASMGLDYEDEAGGDFDPEQAAQFFSRACADEYLPGCVEAGRVYERGRGVQQNLPRAVEFYSRACTLSDPEGCASLGRMYEQGSGVDQDYGHAVALFAQSCESANRDGCEGLARSYRDGHGVDRDPNMAATLFEKAETLTRR</sequence>
<keyword evidence="4 5" id="KW-0067">ATP-binding</keyword>
<evidence type="ECO:0000256" key="1">
    <source>
        <dbReference type="ARBA" id="ARBA00022679"/>
    </source>
</evidence>
<dbReference type="Gene3D" id="1.25.40.10">
    <property type="entry name" value="Tetratricopeptide repeat domain"/>
    <property type="match status" value="1"/>
</dbReference>
<dbReference type="GO" id="GO:0004674">
    <property type="term" value="F:protein serine/threonine kinase activity"/>
    <property type="evidence" value="ECO:0007669"/>
    <property type="project" value="TreeGrafter"/>
</dbReference>
<name>A0A9J7BKR2_9BACT</name>
<protein>
    <submittedName>
        <fullName evidence="9">Serine/threonine-protein kinase</fullName>
    </submittedName>
</protein>
<accession>A0A9J7BKR2</accession>
<keyword evidence="7" id="KW-0812">Transmembrane</keyword>
<dbReference type="PANTHER" id="PTHR43289">
    <property type="entry name" value="MITOGEN-ACTIVATED PROTEIN KINASE KINASE KINASE 20-RELATED"/>
    <property type="match status" value="1"/>
</dbReference>
<dbReference type="InterPro" id="IPR011009">
    <property type="entry name" value="Kinase-like_dom_sf"/>
</dbReference>
<dbReference type="Proteomes" id="UP001059380">
    <property type="component" value="Chromosome"/>
</dbReference>
<dbReference type="PROSITE" id="PS00107">
    <property type="entry name" value="PROTEIN_KINASE_ATP"/>
    <property type="match status" value="1"/>
</dbReference>
<feature type="transmembrane region" description="Helical" evidence="7">
    <location>
        <begin position="365"/>
        <end position="389"/>
    </location>
</feature>
<dbReference type="CDD" id="cd14014">
    <property type="entry name" value="STKc_PknB_like"/>
    <property type="match status" value="1"/>
</dbReference>
<feature type="binding site" evidence="5">
    <location>
        <position position="70"/>
    </location>
    <ligand>
        <name>ATP</name>
        <dbReference type="ChEBI" id="CHEBI:30616"/>
    </ligand>
</feature>
<dbReference type="AlphaFoldDB" id="A0A9J7BKR2"/>
<dbReference type="Pfam" id="PF00069">
    <property type="entry name" value="Pkinase"/>
    <property type="match status" value="1"/>
</dbReference>
<evidence type="ECO:0000313" key="9">
    <source>
        <dbReference type="EMBL" id="UWZ82362.1"/>
    </source>
</evidence>
<keyword evidence="10" id="KW-1185">Reference proteome</keyword>
<keyword evidence="7" id="KW-0472">Membrane</keyword>
<dbReference type="SUPFAM" id="SSF56112">
    <property type="entry name" value="Protein kinase-like (PK-like)"/>
    <property type="match status" value="1"/>
</dbReference>
<dbReference type="SMART" id="SM00220">
    <property type="entry name" value="S_TKc"/>
    <property type="match status" value="1"/>
</dbReference>
<evidence type="ECO:0000256" key="7">
    <source>
        <dbReference type="SAM" id="Phobius"/>
    </source>
</evidence>
<organism evidence="9 10">
    <name type="scientific">Occallatibacter riparius</name>
    <dbReference type="NCBI Taxonomy" id="1002689"/>
    <lineage>
        <taxon>Bacteria</taxon>
        <taxon>Pseudomonadati</taxon>
        <taxon>Acidobacteriota</taxon>
        <taxon>Terriglobia</taxon>
        <taxon>Terriglobales</taxon>
        <taxon>Acidobacteriaceae</taxon>
        <taxon>Occallatibacter</taxon>
    </lineage>
</organism>
<dbReference type="Gene3D" id="3.30.200.20">
    <property type="entry name" value="Phosphorylase Kinase, domain 1"/>
    <property type="match status" value="1"/>
</dbReference>
<keyword evidence="1" id="KW-0808">Transferase</keyword>
<dbReference type="InterPro" id="IPR000719">
    <property type="entry name" value="Prot_kinase_dom"/>
</dbReference>
<evidence type="ECO:0000256" key="5">
    <source>
        <dbReference type="PROSITE-ProRule" id="PRU10141"/>
    </source>
</evidence>
<keyword evidence="3 9" id="KW-0418">Kinase</keyword>
<feature type="compositionally biased region" description="Basic and acidic residues" evidence="6">
    <location>
        <begin position="329"/>
        <end position="341"/>
    </location>
</feature>
<dbReference type="EMBL" id="CP093313">
    <property type="protein sequence ID" value="UWZ82362.1"/>
    <property type="molecule type" value="Genomic_DNA"/>
</dbReference>
<dbReference type="PROSITE" id="PS50011">
    <property type="entry name" value="PROTEIN_KINASE_DOM"/>
    <property type="match status" value="1"/>
</dbReference>
<proteinExistence type="predicted"/>
<dbReference type="InterPro" id="IPR017441">
    <property type="entry name" value="Protein_kinase_ATP_BS"/>
</dbReference>
<feature type="compositionally biased region" description="Low complexity" evidence="6">
    <location>
        <begin position="342"/>
        <end position="351"/>
    </location>
</feature>
<evidence type="ECO:0000256" key="3">
    <source>
        <dbReference type="ARBA" id="ARBA00022777"/>
    </source>
</evidence>
<keyword evidence="2 5" id="KW-0547">Nucleotide-binding</keyword>
<dbReference type="InterPro" id="IPR008271">
    <property type="entry name" value="Ser/Thr_kinase_AS"/>
</dbReference>
<dbReference type="Pfam" id="PF08238">
    <property type="entry name" value="Sel1"/>
    <property type="match status" value="4"/>
</dbReference>
<dbReference type="GO" id="GO:0005524">
    <property type="term" value="F:ATP binding"/>
    <property type="evidence" value="ECO:0007669"/>
    <property type="project" value="UniProtKB-UniRule"/>
</dbReference>
<feature type="region of interest" description="Disordered" evidence="6">
    <location>
        <begin position="329"/>
        <end position="356"/>
    </location>
</feature>
<dbReference type="SUPFAM" id="SSF81901">
    <property type="entry name" value="HCP-like"/>
    <property type="match status" value="1"/>
</dbReference>
<evidence type="ECO:0000313" key="10">
    <source>
        <dbReference type="Proteomes" id="UP001059380"/>
    </source>
</evidence>
<reference evidence="9" key="1">
    <citation type="submission" date="2021-04" db="EMBL/GenBank/DDBJ databases">
        <title>Phylogenetic analysis of Acidobacteriaceae.</title>
        <authorList>
            <person name="Qiu L."/>
            <person name="Zhang Q."/>
        </authorList>
    </citation>
    <scope>NUCLEOTIDE SEQUENCE</scope>
    <source>
        <strain evidence="9">DSM 25168</strain>
    </source>
</reference>
<dbReference type="InterPro" id="IPR011990">
    <property type="entry name" value="TPR-like_helical_dom_sf"/>
</dbReference>
<dbReference type="SMART" id="SM00671">
    <property type="entry name" value="SEL1"/>
    <property type="match status" value="4"/>
</dbReference>
<evidence type="ECO:0000256" key="6">
    <source>
        <dbReference type="SAM" id="MobiDB-lite"/>
    </source>
</evidence>
<dbReference type="KEGG" id="orp:MOP44_17505"/>
<dbReference type="InterPro" id="IPR006597">
    <property type="entry name" value="Sel1-like"/>
</dbReference>
<feature type="domain" description="Protein kinase" evidence="8">
    <location>
        <begin position="41"/>
        <end position="317"/>
    </location>
</feature>
<dbReference type="PANTHER" id="PTHR43289:SF6">
    <property type="entry name" value="SERINE_THREONINE-PROTEIN KINASE NEKL-3"/>
    <property type="match status" value="1"/>
</dbReference>
<keyword evidence="7" id="KW-1133">Transmembrane helix</keyword>
<dbReference type="RefSeq" id="WP_260791546.1">
    <property type="nucleotide sequence ID" value="NZ_CP093313.1"/>
</dbReference>
<evidence type="ECO:0000259" key="8">
    <source>
        <dbReference type="PROSITE" id="PS50011"/>
    </source>
</evidence>
<evidence type="ECO:0000256" key="2">
    <source>
        <dbReference type="ARBA" id="ARBA00022741"/>
    </source>
</evidence>
<dbReference type="PROSITE" id="PS00108">
    <property type="entry name" value="PROTEIN_KINASE_ST"/>
    <property type="match status" value="1"/>
</dbReference>